<proteinExistence type="predicted"/>
<evidence type="ECO:0000313" key="3">
    <source>
        <dbReference type="Proteomes" id="UP000533598"/>
    </source>
</evidence>
<accession>A0A7W7FT05</accession>
<keyword evidence="3" id="KW-1185">Reference proteome</keyword>
<organism evidence="2 3">
    <name type="scientific">Crossiella cryophila</name>
    <dbReference type="NCBI Taxonomy" id="43355"/>
    <lineage>
        <taxon>Bacteria</taxon>
        <taxon>Bacillati</taxon>
        <taxon>Actinomycetota</taxon>
        <taxon>Actinomycetes</taxon>
        <taxon>Pseudonocardiales</taxon>
        <taxon>Pseudonocardiaceae</taxon>
        <taxon>Crossiella</taxon>
    </lineage>
</organism>
<evidence type="ECO:0008006" key="4">
    <source>
        <dbReference type="Google" id="ProtNLM"/>
    </source>
</evidence>
<dbReference type="InterPro" id="IPR024520">
    <property type="entry name" value="DUF3558"/>
</dbReference>
<feature type="chain" id="PRO_5039498226" description="DUF3558 domain-containing protein" evidence="1">
    <location>
        <begin position="24"/>
        <end position="198"/>
    </location>
</feature>
<dbReference type="Pfam" id="PF12079">
    <property type="entry name" value="DUF3558"/>
    <property type="match status" value="1"/>
</dbReference>
<evidence type="ECO:0000313" key="2">
    <source>
        <dbReference type="EMBL" id="MBB4675938.1"/>
    </source>
</evidence>
<keyword evidence="1" id="KW-0732">Signal</keyword>
<sequence length="198" mass="20755">MIADRFRLLAAAGCAALVLSGCAAVPGAPTPAPSSSANKHGAPVLAQPELDTAQFVPEPCRLLAATQLAQLGITVSGQPEDSPLGKACRWIATDTAAKVDFSLDINTQIGGLDQLYGRKNVFRVWQPLEISGYPAVIADEADKPFGQCRTNVAVSNTVLIAAGLQLKAGQDKPTDFDDPCPRGVKILEQVIHTLKGGR</sequence>
<dbReference type="PROSITE" id="PS51257">
    <property type="entry name" value="PROKAR_LIPOPROTEIN"/>
    <property type="match status" value="1"/>
</dbReference>
<evidence type="ECO:0000256" key="1">
    <source>
        <dbReference type="SAM" id="SignalP"/>
    </source>
</evidence>
<protein>
    <recommendedName>
        <fullName evidence="4">DUF3558 domain-containing protein</fullName>
    </recommendedName>
</protein>
<dbReference type="AlphaFoldDB" id="A0A7W7FT05"/>
<gene>
    <name evidence="2" type="ORF">HNR67_002056</name>
</gene>
<dbReference type="EMBL" id="JACHMH010000001">
    <property type="protein sequence ID" value="MBB4675938.1"/>
    <property type="molecule type" value="Genomic_DNA"/>
</dbReference>
<reference evidence="2 3" key="1">
    <citation type="submission" date="2020-08" db="EMBL/GenBank/DDBJ databases">
        <title>Sequencing the genomes of 1000 actinobacteria strains.</title>
        <authorList>
            <person name="Klenk H.-P."/>
        </authorList>
    </citation>
    <scope>NUCLEOTIDE SEQUENCE [LARGE SCALE GENOMIC DNA]</scope>
    <source>
        <strain evidence="2 3">DSM 44230</strain>
    </source>
</reference>
<dbReference type="RefSeq" id="WP_185001830.1">
    <property type="nucleotide sequence ID" value="NZ_BAAAUI010000021.1"/>
</dbReference>
<comment type="caution">
    <text evidence="2">The sequence shown here is derived from an EMBL/GenBank/DDBJ whole genome shotgun (WGS) entry which is preliminary data.</text>
</comment>
<feature type="signal peptide" evidence="1">
    <location>
        <begin position="1"/>
        <end position="23"/>
    </location>
</feature>
<dbReference type="Proteomes" id="UP000533598">
    <property type="component" value="Unassembled WGS sequence"/>
</dbReference>
<name>A0A7W7FT05_9PSEU</name>